<gene>
    <name evidence="2" type="ORF">BPA01_34450</name>
</gene>
<feature type="transmembrane region" description="Helical" evidence="1">
    <location>
        <begin position="38"/>
        <end position="59"/>
    </location>
</feature>
<keyword evidence="1" id="KW-0812">Transmembrane</keyword>
<name>A0A4Y3PM02_BREPA</name>
<comment type="caution">
    <text evidence="2">The sequence shown here is derived from an EMBL/GenBank/DDBJ whole genome shotgun (WGS) entry which is preliminary data.</text>
</comment>
<evidence type="ECO:0000313" key="3">
    <source>
        <dbReference type="Proteomes" id="UP000316882"/>
    </source>
</evidence>
<protein>
    <submittedName>
        <fullName evidence="2">Uncharacterized protein</fullName>
    </submittedName>
</protein>
<keyword evidence="1" id="KW-1133">Transmembrane helix</keyword>
<dbReference type="AlphaFoldDB" id="A0A4Y3PM02"/>
<keyword evidence="1" id="KW-0472">Membrane</keyword>
<accession>A0A4Y3PM02</accession>
<reference evidence="2 3" key="1">
    <citation type="submission" date="2019-06" db="EMBL/GenBank/DDBJ databases">
        <title>Whole genome shotgun sequence of Brevibacillus parabrevis NBRC 12334.</title>
        <authorList>
            <person name="Hosoyama A."/>
            <person name="Uohara A."/>
            <person name="Ohji S."/>
            <person name="Ichikawa N."/>
        </authorList>
    </citation>
    <scope>NUCLEOTIDE SEQUENCE [LARGE SCALE GENOMIC DNA]</scope>
    <source>
        <strain evidence="2 3">NBRC 12334</strain>
    </source>
</reference>
<keyword evidence="3" id="KW-1185">Reference proteome</keyword>
<evidence type="ECO:0000313" key="2">
    <source>
        <dbReference type="EMBL" id="GEB33865.1"/>
    </source>
</evidence>
<evidence type="ECO:0000256" key="1">
    <source>
        <dbReference type="SAM" id="Phobius"/>
    </source>
</evidence>
<dbReference type="EMBL" id="BJMH01000017">
    <property type="protein sequence ID" value="GEB33865.1"/>
    <property type="molecule type" value="Genomic_DNA"/>
</dbReference>
<feature type="transmembrane region" description="Helical" evidence="1">
    <location>
        <begin position="65"/>
        <end position="84"/>
    </location>
</feature>
<sequence>MAVKQVEEHSTFHNKIIGTALLESVRKLNPLVMKSNPVLFVVEMGTVLILLMILFPHYFGTENQIGWNTGVFLVLLLPSCLPILPKHWQKGGEKRRQIRCAGPKEILRRNG</sequence>
<dbReference type="Proteomes" id="UP000316882">
    <property type="component" value="Unassembled WGS sequence"/>
</dbReference>
<organism evidence="2 3">
    <name type="scientific">Brevibacillus parabrevis</name>
    <dbReference type="NCBI Taxonomy" id="54914"/>
    <lineage>
        <taxon>Bacteria</taxon>
        <taxon>Bacillati</taxon>
        <taxon>Bacillota</taxon>
        <taxon>Bacilli</taxon>
        <taxon>Bacillales</taxon>
        <taxon>Paenibacillaceae</taxon>
        <taxon>Brevibacillus</taxon>
    </lineage>
</organism>
<proteinExistence type="predicted"/>